<reference evidence="1 2" key="1">
    <citation type="journal article" date="2014" name="BMC Genomics">
        <title>Comparison of environmental and isolate Sulfobacillus genomes reveals diverse carbon, sulfur, nitrogen, and hydrogen metabolisms.</title>
        <authorList>
            <person name="Justice N.B."/>
            <person name="Norman A."/>
            <person name="Brown C.T."/>
            <person name="Singh A."/>
            <person name="Thomas B.C."/>
            <person name="Banfield J.F."/>
        </authorList>
    </citation>
    <scope>NUCLEOTIDE SEQUENCE [LARGE SCALE GENOMIC DNA]</scope>
    <source>
        <strain evidence="1">AMDSBA1</strain>
    </source>
</reference>
<evidence type="ECO:0000313" key="1">
    <source>
        <dbReference type="EMBL" id="PSR26015.1"/>
    </source>
</evidence>
<proteinExistence type="predicted"/>
<comment type="caution">
    <text evidence="1">The sequence shown here is derived from an EMBL/GenBank/DDBJ whole genome shotgun (WGS) entry which is preliminary data.</text>
</comment>
<dbReference type="AlphaFoldDB" id="A0A2T2WUV8"/>
<gene>
    <name evidence="1" type="ORF">C7B43_15215</name>
</gene>
<dbReference type="Proteomes" id="UP000242699">
    <property type="component" value="Unassembled WGS sequence"/>
</dbReference>
<protein>
    <submittedName>
        <fullName evidence="1">Uncharacterized protein</fullName>
    </submittedName>
</protein>
<accession>A0A2T2WUV8</accession>
<sequence length="220" mass="24925">MAKPLDPQRQYAQLLTLWAQGNKIVRRQTNGQPHAPSLAVWQLGQSMVSHGVQVLPVCLDPAIILVSPAQEDALWCVLVDREFGVHNPSLFRRMLWLDRDRTHALTVGPVWSVSMELARVLGVRQWITLCRWVTKDPGRAVLPTKTDAITVLAGLAHHPTRIGKAPVEDWLGLSRLWRHQGTWQVAPITHPDAYSWLAWDRASNKYLWPSSMTKDEDSVQ</sequence>
<organism evidence="1 2">
    <name type="scientific">Sulfobacillus benefaciens</name>
    <dbReference type="NCBI Taxonomy" id="453960"/>
    <lineage>
        <taxon>Bacteria</taxon>
        <taxon>Bacillati</taxon>
        <taxon>Bacillota</taxon>
        <taxon>Clostridia</taxon>
        <taxon>Eubacteriales</taxon>
        <taxon>Clostridiales Family XVII. Incertae Sedis</taxon>
        <taxon>Sulfobacillus</taxon>
    </lineage>
</organism>
<evidence type="ECO:0000313" key="2">
    <source>
        <dbReference type="Proteomes" id="UP000242699"/>
    </source>
</evidence>
<dbReference type="EMBL" id="PXYT01000044">
    <property type="protein sequence ID" value="PSR26015.1"/>
    <property type="molecule type" value="Genomic_DNA"/>
</dbReference>
<name>A0A2T2WUV8_9FIRM</name>